<proteinExistence type="predicted"/>
<evidence type="ECO:0000313" key="2">
    <source>
        <dbReference type="Proteomes" id="UP000249057"/>
    </source>
</evidence>
<gene>
    <name evidence="1" type="ORF">BO95DRAFT_154931</name>
</gene>
<organism evidence="1 2">
    <name type="scientific">Aspergillus brunneoviolaceus CBS 621.78</name>
    <dbReference type="NCBI Taxonomy" id="1450534"/>
    <lineage>
        <taxon>Eukaryota</taxon>
        <taxon>Fungi</taxon>
        <taxon>Dikarya</taxon>
        <taxon>Ascomycota</taxon>
        <taxon>Pezizomycotina</taxon>
        <taxon>Eurotiomycetes</taxon>
        <taxon>Eurotiomycetidae</taxon>
        <taxon>Eurotiales</taxon>
        <taxon>Aspergillaceae</taxon>
        <taxon>Aspergillus</taxon>
        <taxon>Aspergillus subgen. Circumdati</taxon>
    </lineage>
</organism>
<accession>A0ACD1G7H9</accession>
<evidence type="ECO:0000313" key="1">
    <source>
        <dbReference type="EMBL" id="RAH45109.1"/>
    </source>
</evidence>
<keyword evidence="2" id="KW-1185">Reference proteome</keyword>
<name>A0ACD1G7H9_9EURO</name>
<reference evidence="1" key="1">
    <citation type="submission" date="2018-02" db="EMBL/GenBank/DDBJ databases">
        <title>The genomes of Aspergillus section Nigri reveals drivers in fungal speciation.</title>
        <authorList>
            <consortium name="DOE Joint Genome Institute"/>
            <person name="Vesth T.C."/>
            <person name="Nybo J."/>
            <person name="Theobald S."/>
            <person name="Brandl J."/>
            <person name="Frisvad J.C."/>
            <person name="Nielsen K.F."/>
            <person name="Lyhne E.K."/>
            <person name="Kogle M.E."/>
            <person name="Kuo A."/>
            <person name="Riley R."/>
            <person name="Clum A."/>
            <person name="Nolan M."/>
            <person name="Lipzen A."/>
            <person name="Salamov A."/>
            <person name="Henrissat B."/>
            <person name="Wiebenga A."/>
            <person name="De vries R.P."/>
            <person name="Grigoriev I.V."/>
            <person name="Mortensen U.H."/>
            <person name="Andersen M.R."/>
            <person name="Baker S.E."/>
        </authorList>
    </citation>
    <scope>NUCLEOTIDE SEQUENCE</scope>
    <source>
        <strain evidence="1">CBS 621.78</strain>
    </source>
</reference>
<protein>
    <submittedName>
        <fullName evidence="1">Uncharacterized protein</fullName>
    </submittedName>
</protein>
<sequence>MYVCFLCILILHQGALGLDCCFAYLVLILGLFYLIIIILFGCKERGMACLDSDAMMSAQLSTFSSQW</sequence>
<dbReference type="Proteomes" id="UP000249057">
    <property type="component" value="Unassembled WGS sequence"/>
</dbReference>
<dbReference type="EMBL" id="KZ825348">
    <property type="protein sequence ID" value="RAH45109.1"/>
    <property type="molecule type" value="Genomic_DNA"/>
</dbReference>